<dbReference type="InterPro" id="IPR005704">
    <property type="entry name" value="Ribosomal_uS3_bac-typ"/>
</dbReference>
<dbReference type="AlphaFoldDB" id="A0A8J7QN28"/>
<dbReference type="Proteomes" id="UP000664417">
    <property type="component" value="Unassembled WGS sequence"/>
</dbReference>
<dbReference type="GO" id="GO:0003729">
    <property type="term" value="F:mRNA binding"/>
    <property type="evidence" value="ECO:0007669"/>
    <property type="project" value="UniProtKB-UniRule"/>
</dbReference>
<dbReference type="InterPro" id="IPR057258">
    <property type="entry name" value="Ribosomal_uS3"/>
</dbReference>
<dbReference type="EMBL" id="JAFREP010000033">
    <property type="protein sequence ID" value="MBO1322280.1"/>
    <property type="molecule type" value="Genomic_DNA"/>
</dbReference>
<keyword evidence="4 8" id="KW-0689">Ribosomal protein</keyword>
<dbReference type="NCBIfam" id="TIGR01009">
    <property type="entry name" value="rpsC_bact"/>
    <property type="match status" value="1"/>
</dbReference>
<dbReference type="HAMAP" id="MF_01309_B">
    <property type="entry name" value="Ribosomal_uS3_B"/>
    <property type="match status" value="1"/>
</dbReference>
<dbReference type="FunFam" id="3.30.300.20:FF:000001">
    <property type="entry name" value="30S ribosomal protein S3"/>
    <property type="match status" value="1"/>
</dbReference>
<gene>
    <name evidence="8 11" type="primary">rpsC</name>
    <name evidence="11" type="ORF">J3U88_27655</name>
</gene>
<dbReference type="GO" id="GO:0022627">
    <property type="term" value="C:cytosolic small ribosomal subunit"/>
    <property type="evidence" value="ECO:0007669"/>
    <property type="project" value="TreeGrafter"/>
</dbReference>
<keyword evidence="12" id="KW-1185">Reference proteome</keyword>
<evidence type="ECO:0000256" key="1">
    <source>
        <dbReference type="ARBA" id="ARBA00010761"/>
    </source>
</evidence>
<evidence type="ECO:0000256" key="6">
    <source>
        <dbReference type="ARBA" id="ARBA00024998"/>
    </source>
</evidence>
<comment type="similarity">
    <text evidence="1 8 9">Belongs to the universal ribosomal protein uS3 family.</text>
</comment>
<sequence>MGQKVHPTGFRLVMNKNWSSKWIARQEYADYLHLDLNLRKVLKNKLRNASVSRIDIERAANKLKLNILTARPGIIIGKKGSEVEKLKHWISQRTNQDVTINIKEVKKPELEAQLISENICQQLERRISFRRAMKKAEENALRFGAKGIKIKVSGRLNGAEIARSEEYLSGQMPLQTLRANVNYGFAEALTTYGIIGVKVWVNKG</sequence>
<dbReference type="GO" id="GO:0006412">
    <property type="term" value="P:translation"/>
    <property type="evidence" value="ECO:0007669"/>
    <property type="project" value="UniProtKB-UniRule"/>
</dbReference>
<dbReference type="CDD" id="cd02412">
    <property type="entry name" value="KH-II_30S_S3"/>
    <property type="match status" value="1"/>
</dbReference>
<organism evidence="11 12">
    <name type="scientific">Acanthopleuribacter pedis</name>
    <dbReference type="NCBI Taxonomy" id="442870"/>
    <lineage>
        <taxon>Bacteria</taxon>
        <taxon>Pseudomonadati</taxon>
        <taxon>Acidobacteriota</taxon>
        <taxon>Holophagae</taxon>
        <taxon>Acanthopleuribacterales</taxon>
        <taxon>Acanthopleuribacteraceae</taxon>
        <taxon>Acanthopleuribacter</taxon>
    </lineage>
</organism>
<dbReference type="PROSITE" id="PS00548">
    <property type="entry name" value="RIBOSOMAL_S3"/>
    <property type="match status" value="1"/>
</dbReference>
<evidence type="ECO:0000256" key="7">
    <source>
        <dbReference type="ARBA" id="ARBA00035257"/>
    </source>
</evidence>
<dbReference type="InterPro" id="IPR009019">
    <property type="entry name" value="KH_sf_prok-type"/>
</dbReference>
<comment type="subunit">
    <text evidence="8">Part of the 30S ribosomal subunit. Forms a tight complex with proteins S10 and S14.</text>
</comment>
<dbReference type="InterPro" id="IPR036419">
    <property type="entry name" value="Ribosomal_S3_C_sf"/>
</dbReference>
<evidence type="ECO:0000259" key="10">
    <source>
        <dbReference type="PROSITE" id="PS50823"/>
    </source>
</evidence>
<evidence type="ECO:0000256" key="4">
    <source>
        <dbReference type="ARBA" id="ARBA00022980"/>
    </source>
</evidence>
<dbReference type="Gene3D" id="3.30.300.20">
    <property type="match status" value="1"/>
</dbReference>
<keyword evidence="5 8" id="KW-0687">Ribonucleoprotein</keyword>
<feature type="domain" description="KH type-2" evidence="10">
    <location>
        <begin position="38"/>
        <end position="106"/>
    </location>
</feature>
<dbReference type="PANTHER" id="PTHR11760">
    <property type="entry name" value="30S/40S RIBOSOMAL PROTEIN S3"/>
    <property type="match status" value="1"/>
</dbReference>
<dbReference type="RefSeq" id="WP_207862251.1">
    <property type="nucleotide sequence ID" value="NZ_JAFREP010000033.1"/>
</dbReference>
<name>A0A8J7QN28_9BACT</name>
<dbReference type="GO" id="GO:0019843">
    <property type="term" value="F:rRNA binding"/>
    <property type="evidence" value="ECO:0007669"/>
    <property type="project" value="UniProtKB-UniRule"/>
</dbReference>
<dbReference type="SUPFAM" id="SSF54821">
    <property type="entry name" value="Ribosomal protein S3 C-terminal domain"/>
    <property type="match status" value="1"/>
</dbReference>
<evidence type="ECO:0000256" key="8">
    <source>
        <dbReference type="HAMAP-Rule" id="MF_01309"/>
    </source>
</evidence>
<accession>A0A8J7QN28</accession>
<dbReference type="PROSITE" id="PS50823">
    <property type="entry name" value="KH_TYPE_2"/>
    <property type="match status" value="1"/>
</dbReference>
<keyword evidence="2 8" id="KW-0699">rRNA-binding</keyword>
<evidence type="ECO:0000256" key="3">
    <source>
        <dbReference type="ARBA" id="ARBA00022884"/>
    </source>
</evidence>
<dbReference type="SMART" id="SM00322">
    <property type="entry name" value="KH"/>
    <property type="match status" value="1"/>
</dbReference>
<dbReference type="InterPro" id="IPR004044">
    <property type="entry name" value="KH_dom_type_2"/>
</dbReference>
<keyword evidence="3 8" id="KW-0694">RNA-binding</keyword>
<evidence type="ECO:0000313" key="11">
    <source>
        <dbReference type="EMBL" id="MBO1322280.1"/>
    </source>
</evidence>
<evidence type="ECO:0000256" key="9">
    <source>
        <dbReference type="RuleBase" id="RU003624"/>
    </source>
</evidence>
<dbReference type="InterPro" id="IPR001351">
    <property type="entry name" value="Ribosomal_uS3_C"/>
</dbReference>
<protein>
    <recommendedName>
        <fullName evidence="7 8">Small ribosomal subunit protein uS3</fullName>
    </recommendedName>
</protein>
<comment type="caution">
    <text evidence="11">The sequence shown here is derived from an EMBL/GenBank/DDBJ whole genome shotgun (WGS) entry which is preliminary data.</text>
</comment>
<dbReference type="Pfam" id="PF07650">
    <property type="entry name" value="KH_2"/>
    <property type="match status" value="1"/>
</dbReference>
<evidence type="ECO:0000256" key="5">
    <source>
        <dbReference type="ARBA" id="ARBA00023274"/>
    </source>
</evidence>
<dbReference type="InterPro" id="IPR004087">
    <property type="entry name" value="KH_dom"/>
</dbReference>
<dbReference type="SUPFAM" id="SSF54814">
    <property type="entry name" value="Prokaryotic type KH domain (KH-domain type II)"/>
    <property type="match status" value="1"/>
</dbReference>
<evidence type="ECO:0000256" key="2">
    <source>
        <dbReference type="ARBA" id="ARBA00022730"/>
    </source>
</evidence>
<dbReference type="InterPro" id="IPR018280">
    <property type="entry name" value="Ribosomal_uS3_CS"/>
</dbReference>
<dbReference type="PANTHER" id="PTHR11760:SF19">
    <property type="entry name" value="SMALL RIBOSOMAL SUBUNIT PROTEIN US3C"/>
    <property type="match status" value="1"/>
</dbReference>
<reference evidence="11" key="1">
    <citation type="submission" date="2021-03" db="EMBL/GenBank/DDBJ databases">
        <authorList>
            <person name="Wang G."/>
        </authorList>
    </citation>
    <scope>NUCLEOTIDE SEQUENCE</scope>
    <source>
        <strain evidence="11">KCTC 12899</strain>
    </source>
</reference>
<dbReference type="InterPro" id="IPR015946">
    <property type="entry name" value="KH_dom-like_a/b"/>
</dbReference>
<dbReference type="GO" id="GO:0003735">
    <property type="term" value="F:structural constituent of ribosome"/>
    <property type="evidence" value="ECO:0007669"/>
    <property type="project" value="InterPro"/>
</dbReference>
<dbReference type="Gene3D" id="3.30.1140.32">
    <property type="entry name" value="Ribosomal protein S3, C-terminal domain"/>
    <property type="match status" value="1"/>
</dbReference>
<comment type="function">
    <text evidence="6 8">Binds the lower part of the 30S subunit head. Binds mRNA in the 70S ribosome, positioning it for translation.</text>
</comment>
<proteinExistence type="inferred from homology"/>
<dbReference type="Pfam" id="PF00189">
    <property type="entry name" value="Ribosomal_S3_C"/>
    <property type="match status" value="1"/>
</dbReference>
<evidence type="ECO:0000313" key="12">
    <source>
        <dbReference type="Proteomes" id="UP000664417"/>
    </source>
</evidence>